<dbReference type="Pfam" id="PF05004">
    <property type="entry name" value="IFRD"/>
    <property type="match status" value="1"/>
</dbReference>
<evidence type="ECO:0000256" key="2">
    <source>
        <dbReference type="SAM" id="MobiDB-lite"/>
    </source>
</evidence>
<dbReference type="InterPro" id="IPR016024">
    <property type="entry name" value="ARM-type_fold"/>
</dbReference>
<evidence type="ECO:0000313" key="4">
    <source>
        <dbReference type="EMBL" id="CAD9077522.1"/>
    </source>
</evidence>
<gene>
    <name evidence="4" type="ORF">PCOS0759_LOCUS754</name>
</gene>
<dbReference type="InterPro" id="IPR007701">
    <property type="entry name" value="Interferon-rel_develop_reg_N"/>
</dbReference>
<accession>A0A7S1KLF2</accession>
<dbReference type="PANTHER" id="PTHR12354">
    <property type="entry name" value="INTERFERON-RELATED DEVELOPMENTAL REGULATOR"/>
    <property type="match status" value="1"/>
</dbReference>
<sequence length="371" mass="43206">MSSTIDTLSDTASESLNTDEDLNLDIISETWADKAKDAVEKLSTKDQETRVKYFKFLLAVMRKHYAAEDLSSEMDTIRERCEWALLKGSDDEKKVASKLFNVLLLTFPEIEMKSKIESSLKFTTTDQDDDKKSREIALSNLYFYKFVQMEEDLHDELRDLRELFLDPEVNVAAVNMYALLITLLNDEAKSDLLEDLGLHLQPILEQDNSADFNIATGKLLCQLVEAYHRRERTDCDFVIYKLTQLMEEHSMYTGRIVHSKRDAKEQRKMFREFLDTFENQTEPVHTVTVNGHEINLEGWNSVVRYDSLRDVLKGGINEHITENEVVREMLDIYQDTSERKGGLTKAQKQNRSKRDRYQDDKKHKSWNSGFV</sequence>
<name>A0A7S1KLF2_9EUKA</name>
<evidence type="ECO:0000256" key="1">
    <source>
        <dbReference type="ARBA" id="ARBA00008828"/>
    </source>
</evidence>
<reference evidence="4" key="1">
    <citation type="submission" date="2021-01" db="EMBL/GenBank/DDBJ databases">
        <authorList>
            <person name="Corre E."/>
            <person name="Pelletier E."/>
            <person name="Niang G."/>
            <person name="Scheremetjew M."/>
            <person name="Finn R."/>
            <person name="Kale V."/>
            <person name="Holt S."/>
            <person name="Cochrane G."/>
            <person name="Meng A."/>
            <person name="Brown T."/>
            <person name="Cohen L."/>
        </authorList>
    </citation>
    <scope>NUCLEOTIDE SEQUENCE</scope>
    <source>
        <strain evidence="4">WS</strain>
    </source>
</reference>
<dbReference type="InterPro" id="IPR039777">
    <property type="entry name" value="IFRD"/>
</dbReference>
<dbReference type="AlphaFoldDB" id="A0A7S1KLF2"/>
<proteinExistence type="inferred from homology"/>
<organism evidence="4">
    <name type="scientific">Percolomonas cosmopolitus</name>
    <dbReference type="NCBI Taxonomy" id="63605"/>
    <lineage>
        <taxon>Eukaryota</taxon>
        <taxon>Discoba</taxon>
        <taxon>Heterolobosea</taxon>
        <taxon>Tetramitia</taxon>
        <taxon>Eutetramitia</taxon>
        <taxon>Percolomonadidae</taxon>
        <taxon>Percolomonas</taxon>
    </lineage>
</organism>
<feature type="region of interest" description="Disordered" evidence="2">
    <location>
        <begin position="338"/>
        <end position="371"/>
    </location>
</feature>
<feature type="domain" description="Interferon-related developmental regulator N-terminal" evidence="3">
    <location>
        <begin position="4"/>
        <end position="278"/>
    </location>
</feature>
<dbReference type="EMBL" id="HBGD01000934">
    <property type="protein sequence ID" value="CAD9077522.1"/>
    <property type="molecule type" value="Transcribed_RNA"/>
</dbReference>
<evidence type="ECO:0000259" key="3">
    <source>
        <dbReference type="Pfam" id="PF05004"/>
    </source>
</evidence>
<dbReference type="PANTHER" id="PTHR12354:SF1">
    <property type="entry name" value="INTERFERON-RELATED DEVELOPMENTAL REGULATOR 1"/>
    <property type="match status" value="1"/>
</dbReference>
<dbReference type="SUPFAM" id="SSF48371">
    <property type="entry name" value="ARM repeat"/>
    <property type="match status" value="1"/>
</dbReference>
<protein>
    <recommendedName>
        <fullName evidence="3">Interferon-related developmental regulator N-terminal domain-containing protein</fullName>
    </recommendedName>
</protein>
<comment type="similarity">
    <text evidence="1">Belongs to the IFRD family.</text>
</comment>